<reference evidence="2 3" key="1">
    <citation type="journal article" date="2021" name="Nat. Plants">
        <title>The Taxus genome provides insights into paclitaxel biosynthesis.</title>
        <authorList>
            <person name="Xiong X."/>
            <person name="Gou J."/>
            <person name="Liao Q."/>
            <person name="Li Y."/>
            <person name="Zhou Q."/>
            <person name="Bi G."/>
            <person name="Li C."/>
            <person name="Du R."/>
            <person name="Wang X."/>
            <person name="Sun T."/>
            <person name="Guo L."/>
            <person name="Liang H."/>
            <person name="Lu P."/>
            <person name="Wu Y."/>
            <person name="Zhang Z."/>
            <person name="Ro D.K."/>
            <person name="Shang Y."/>
            <person name="Huang S."/>
            <person name="Yan J."/>
        </authorList>
    </citation>
    <scope>NUCLEOTIDE SEQUENCE [LARGE SCALE GENOMIC DNA]</scope>
    <source>
        <strain evidence="2">Ta-2019</strain>
    </source>
</reference>
<accession>A0AA38L8A7</accession>
<dbReference type="AlphaFoldDB" id="A0AA38L8A7"/>
<feature type="region of interest" description="Disordered" evidence="1">
    <location>
        <begin position="78"/>
        <end position="99"/>
    </location>
</feature>
<dbReference type="Proteomes" id="UP000824469">
    <property type="component" value="Unassembled WGS sequence"/>
</dbReference>
<organism evidence="2 3">
    <name type="scientific">Taxus chinensis</name>
    <name type="common">Chinese yew</name>
    <name type="synonym">Taxus wallichiana var. chinensis</name>
    <dbReference type="NCBI Taxonomy" id="29808"/>
    <lineage>
        <taxon>Eukaryota</taxon>
        <taxon>Viridiplantae</taxon>
        <taxon>Streptophyta</taxon>
        <taxon>Embryophyta</taxon>
        <taxon>Tracheophyta</taxon>
        <taxon>Spermatophyta</taxon>
        <taxon>Pinopsida</taxon>
        <taxon>Pinidae</taxon>
        <taxon>Conifers II</taxon>
        <taxon>Cupressales</taxon>
        <taxon>Taxaceae</taxon>
        <taxon>Taxus</taxon>
    </lineage>
</organism>
<feature type="non-terminal residue" evidence="2">
    <location>
        <position position="99"/>
    </location>
</feature>
<comment type="caution">
    <text evidence="2">The sequence shown here is derived from an EMBL/GenBank/DDBJ whole genome shotgun (WGS) entry which is preliminary data.</text>
</comment>
<protein>
    <submittedName>
        <fullName evidence="2">Uncharacterized protein</fullName>
    </submittedName>
</protein>
<evidence type="ECO:0000256" key="1">
    <source>
        <dbReference type="SAM" id="MobiDB-lite"/>
    </source>
</evidence>
<name>A0AA38L8A7_TAXCH</name>
<proteinExistence type="predicted"/>
<feature type="compositionally biased region" description="Acidic residues" evidence="1">
    <location>
        <begin position="79"/>
        <end position="99"/>
    </location>
</feature>
<dbReference type="EMBL" id="JAHRHJ020000005">
    <property type="protein sequence ID" value="KAH9315559.1"/>
    <property type="molecule type" value="Genomic_DNA"/>
</dbReference>
<feature type="non-terminal residue" evidence="2">
    <location>
        <position position="1"/>
    </location>
</feature>
<evidence type="ECO:0000313" key="3">
    <source>
        <dbReference type="Proteomes" id="UP000824469"/>
    </source>
</evidence>
<keyword evidence="3" id="KW-1185">Reference proteome</keyword>
<gene>
    <name evidence="2" type="ORF">KI387_024186</name>
</gene>
<evidence type="ECO:0000313" key="2">
    <source>
        <dbReference type="EMBL" id="KAH9315559.1"/>
    </source>
</evidence>
<sequence length="99" mass="10968">IKDTMAPIYSSLKYRFGSNEHCVRWGQPQLHWLVLCSGGTAGAASSLIRGRKPKPVFVGAMSSNPCYVSLRQTEMMSDSIDDALDNDEAEEETEELTNQ</sequence>